<keyword evidence="5" id="KW-0067">ATP-binding</keyword>
<dbReference type="PROSITE" id="PS51786">
    <property type="entry name" value="LON_PROTEOLYTIC"/>
    <property type="match status" value="1"/>
</dbReference>
<dbReference type="InterPro" id="IPR027065">
    <property type="entry name" value="Lon_Prtase"/>
</dbReference>
<dbReference type="GO" id="GO:0004252">
    <property type="term" value="F:serine-type endopeptidase activity"/>
    <property type="evidence" value="ECO:0007669"/>
    <property type="project" value="InterPro"/>
</dbReference>
<evidence type="ECO:0000313" key="7">
    <source>
        <dbReference type="EMBL" id="QFG74961.1"/>
    </source>
</evidence>
<dbReference type="InterPro" id="IPR008269">
    <property type="entry name" value="Lon_proteolytic"/>
</dbReference>
<keyword evidence="4" id="KW-0720">Serine protease</keyword>
<keyword evidence="1 7" id="KW-0645">Protease</keyword>
<evidence type="ECO:0000256" key="4">
    <source>
        <dbReference type="ARBA" id="ARBA00022825"/>
    </source>
</evidence>
<dbReference type="GO" id="GO:0003697">
    <property type="term" value="F:single-stranded DNA binding"/>
    <property type="evidence" value="ECO:0007669"/>
    <property type="project" value="TreeGrafter"/>
</dbReference>
<dbReference type="Pfam" id="PF00004">
    <property type="entry name" value="AAA"/>
    <property type="match status" value="1"/>
</dbReference>
<protein>
    <submittedName>
        <fullName evidence="7">Lon protease (S16) C-terminal proteolytic domain protein</fullName>
    </submittedName>
</protein>
<evidence type="ECO:0000256" key="2">
    <source>
        <dbReference type="ARBA" id="ARBA00022741"/>
    </source>
</evidence>
<proteinExistence type="predicted"/>
<dbReference type="GO" id="GO:0004176">
    <property type="term" value="F:ATP-dependent peptidase activity"/>
    <property type="evidence" value="ECO:0007669"/>
    <property type="project" value="InterPro"/>
</dbReference>
<dbReference type="GO" id="GO:0051131">
    <property type="term" value="P:chaperone-mediated protein complex assembly"/>
    <property type="evidence" value="ECO:0007669"/>
    <property type="project" value="TreeGrafter"/>
</dbReference>
<sequence>MDNIKDTYLCQIKNFKNIITNTLVDLNKKKLLQILNANSVNKCLLNLNAYFDELKGIEVSLENDNTICKESYTAKLQEMNNNISKMIKLHGTRYLSDLIEICLGKVYLLEIKNNNKYEILNTYGTPIKYTIIDMNSTEDNKKDKIYTNIDVIKTMENFSCIELLSKQNNFFVDTYGIDLILKHKHKILLVTILLENIDPNYINNVYIKKKNNLILLDKPKTEEYKYKTFNTYLQTLLLKDYLVYSNLEIYTRYINLLDKLSSIKMYSLNKLSKEYMAKPLNEKRTILITLLLDDNIESQFISYLLYDLLSNHSNENNIDSLTQIYLYDSLPTNMKLLFKEAIKNTLDYNKKLINFDSNTIPFEQQISLMKTSNIVKEKAFAKLKEIKSKSEDSGTKAKTYLDMLLKIPFGVYTEEEILLIRKKNNQLFLDLIERLHINIDKESINYLTINKHISIIESILAELRMSILIAEKKKIQSMKKKELTALSELYNITLSKPRLSDMKKIVTKYIETNFDELQLSIPDYIQYKESLLLLDKITTNNTYVNNYLTTCTKTLNDAVYGHEIAKKQLLRIIGQWMNGENSGYSFGFEGPPGVGKTSLAKLGLAKCLIDKDNKTRPFAFIAIGGDANSSTLAGHHYTYVGSCPGRLVEILIETETSNPIIFIDELDKISKTEQGKEIIGILTHLIDPSQNSHYQDKYFSGIDIDMSKVLFIFSYNDVSNIDRILLDRIHRIKFDHLTIIEKKVIVRNYILPDVTKTMGLKKVVELSDEVIEYLIDNYTSEAGVRKLKELMFEIVGEINLNILKNKDYPIPITITIEDIKTEYLKDKTPITNAMVYDHSMIGLVNGLWANALGKGGILHIECKLTIGQNLLDLKLTGSLGDVMKESVGVAKTLAWSLLTLSEQEKLVDCFEKTKTQCIHLHAPEGATPKDGPSAGTAITIAIYSLLSKRKVKQHIAITGEIDLTGNVTAIGGLELKILGGIAAGVTEFIYPDKNKDDFDKIIKKYKDTDILNNILFHNVKHIDQVLKLILM</sequence>
<dbReference type="InterPro" id="IPR014721">
    <property type="entry name" value="Ribsml_uS5_D2-typ_fold_subgr"/>
</dbReference>
<dbReference type="Pfam" id="PF22667">
    <property type="entry name" value="Lon_lid"/>
    <property type="match status" value="1"/>
</dbReference>
<name>A0A5J6VNG1_9VIRU</name>
<accession>A0A5J6VNG1</accession>
<dbReference type="PRINTS" id="PR00830">
    <property type="entry name" value="ENDOLAPTASE"/>
</dbReference>
<dbReference type="GO" id="GO:0006515">
    <property type="term" value="P:protein quality control for misfolded or incompletely synthesized proteins"/>
    <property type="evidence" value="ECO:0007669"/>
    <property type="project" value="TreeGrafter"/>
</dbReference>
<dbReference type="GO" id="GO:0016887">
    <property type="term" value="F:ATP hydrolysis activity"/>
    <property type="evidence" value="ECO:0007669"/>
    <property type="project" value="InterPro"/>
</dbReference>
<feature type="domain" description="Lon proteolytic" evidence="6">
    <location>
        <begin position="838"/>
        <end position="1031"/>
    </location>
</feature>
<dbReference type="SMART" id="SM00382">
    <property type="entry name" value="AAA"/>
    <property type="match status" value="1"/>
</dbReference>
<dbReference type="GO" id="GO:0005524">
    <property type="term" value="F:ATP binding"/>
    <property type="evidence" value="ECO:0007669"/>
    <property type="project" value="UniProtKB-KW"/>
</dbReference>
<dbReference type="PANTHER" id="PTHR43718:SF2">
    <property type="entry name" value="LON PROTEASE HOMOLOG, MITOCHONDRIAL"/>
    <property type="match status" value="1"/>
</dbReference>
<dbReference type="SUPFAM" id="SSF52540">
    <property type="entry name" value="P-loop containing nucleoside triphosphate hydrolases"/>
    <property type="match status" value="1"/>
</dbReference>
<evidence type="ECO:0000256" key="1">
    <source>
        <dbReference type="ARBA" id="ARBA00022670"/>
    </source>
</evidence>
<dbReference type="Pfam" id="PF05362">
    <property type="entry name" value="Lon_C"/>
    <property type="match status" value="1"/>
</dbReference>
<dbReference type="InterPro" id="IPR003959">
    <property type="entry name" value="ATPase_AAA_core"/>
</dbReference>
<dbReference type="InterPro" id="IPR027417">
    <property type="entry name" value="P-loop_NTPase"/>
</dbReference>
<dbReference type="SUPFAM" id="SSF54211">
    <property type="entry name" value="Ribosomal protein S5 domain 2-like"/>
    <property type="match status" value="1"/>
</dbReference>
<dbReference type="InterPro" id="IPR020568">
    <property type="entry name" value="Ribosomal_Su5_D2-typ_SF"/>
</dbReference>
<dbReference type="Gene3D" id="3.30.230.10">
    <property type="match status" value="1"/>
</dbReference>
<organism evidence="7">
    <name type="scientific">Megaviridae environmental sample</name>
    <dbReference type="NCBI Taxonomy" id="1737588"/>
    <lineage>
        <taxon>Viruses</taxon>
        <taxon>Varidnaviria</taxon>
        <taxon>Bamfordvirae</taxon>
        <taxon>Nucleocytoviricota</taxon>
        <taxon>Megaviricetes</taxon>
        <taxon>Imitervirales</taxon>
        <taxon>Mimiviridae</taxon>
        <taxon>environmental samples</taxon>
    </lineage>
</organism>
<evidence type="ECO:0000259" key="6">
    <source>
        <dbReference type="PROSITE" id="PS51786"/>
    </source>
</evidence>
<dbReference type="InterPro" id="IPR054594">
    <property type="entry name" value="Lon_lid"/>
</dbReference>
<reference evidence="7" key="1">
    <citation type="journal article" date="2019" name="Philos. Trans. R. Soc. Lond., B, Biol. Sci.">
        <title>Targeted metagenomic recovery of four divergent viruses reveals shared and distinctive characteristics of giant viruses of marine eukaryotes.</title>
        <authorList>
            <person name="Needham D.M."/>
            <person name="Poirier C."/>
            <person name="Hehenberger E."/>
            <person name="Jimenez V."/>
            <person name="Swalwell J.E."/>
            <person name="Santoro A.E."/>
            <person name="Worden A.Z."/>
        </authorList>
    </citation>
    <scope>NUCLEOTIDE SEQUENCE</scope>
    <source>
        <strain evidence="7">OPacV-421</strain>
    </source>
</reference>
<dbReference type="EMBL" id="MN448295">
    <property type="protein sequence ID" value="QFG74961.1"/>
    <property type="molecule type" value="Genomic_DNA"/>
</dbReference>
<evidence type="ECO:0000256" key="3">
    <source>
        <dbReference type="ARBA" id="ARBA00022801"/>
    </source>
</evidence>
<evidence type="ECO:0000256" key="5">
    <source>
        <dbReference type="ARBA" id="ARBA00022840"/>
    </source>
</evidence>
<dbReference type="PANTHER" id="PTHR43718">
    <property type="entry name" value="LON PROTEASE"/>
    <property type="match status" value="1"/>
</dbReference>
<dbReference type="GO" id="GO:0007005">
    <property type="term" value="P:mitochondrion organization"/>
    <property type="evidence" value="ECO:0007669"/>
    <property type="project" value="TreeGrafter"/>
</dbReference>
<keyword evidence="3" id="KW-0378">Hydrolase</keyword>
<keyword evidence="2" id="KW-0547">Nucleotide-binding</keyword>
<dbReference type="InterPro" id="IPR003593">
    <property type="entry name" value="AAA+_ATPase"/>
</dbReference>
<dbReference type="Gene3D" id="1.10.8.60">
    <property type="match status" value="1"/>
</dbReference>
<dbReference type="Gene3D" id="3.40.50.300">
    <property type="entry name" value="P-loop containing nucleotide triphosphate hydrolases"/>
    <property type="match status" value="1"/>
</dbReference>